<sequence>MPADNYDRPPADPFGAFCHENHVAGPAIGDGPLSGLSFAIKDVFDVAGSCTGFGHPTWLATHTAATQTAAAVTRLLSTGAALRGRTISDELCYSLSGENFHYGMPVNPAARERLPGGSSSGSAVAVAAGQVDFAIGTDCGGSVRVPASYCGLFGLRPTHGRVSLEGVSRFAPRFDTVGWFARDAALLKRVGEVLLGSTAPQGFDRVLVATDAFEQCDPQARALLEKAVERLGSPSPLHLSPIGLDRWLDTFRTLQAWEVWQSLGGWINQTRPSFGDGVGQRLAAAEQVGRADAEAARQRADAIALELDEAIGDGLVLLPTTPGAPPLRATASTEIENAYRYRAMQLLCPAGLGGLPQLTIPVGTVDGAPVGLSIMARRGKDMDLMDLAAKAFADLPTAPGT</sequence>
<evidence type="ECO:0000259" key="1">
    <source>
        <dbReference type="Pfam" id="PF01425"/>
    </source>
</evidence>
<gene>
    <name evidence="2" type="ordered locus">Snov_3613</name>
</gene>
<dbReference type="STRING" id="639283.Snov_3613"/>
<protein>
    <submittedName>
        <fullName evidence="2">Amidase</fullName>
    </submittedName>
</protein>
<dbReference type="SUPFAM" id="SSF75304">
    <property type="entry name" value="Amidase signature (AS) enzymes"/>
    <property type="match status" value="1"/>
</dbReference>
<dbReference type="InterPro" id="IPR036928">
    <property type="entry name" value="AS_sf"/>
</dbReference>
<dbReference type="AlphaFoldDB" id="D7AA98"/>
<dbReference type="EMBL" id="CP002026">
    <property type="protein sequence ID" value="ADH90885.1"/>
    <property type="molecule type" value="Genomic_DNA"/>
</dbReference>
<dbReference type="Proteomes" id="UP000006633">
    <property type="component" value="Chromosome"/>
</dbReference>
<dbReference type="PANTHER" id="PTHR46310:SF7">
    <property type="entry name" value="AMIDASE 1"/>
    <property type="match status" value="1"/>
</dbReference>
<dbReference type="InterPro" id="IPR020556">
    <property type="entry name" value="Amidase_CS"/>
</dbReference>
<feature type="domain" description="Amidase" evidence="1">
    <location>
        <begin position="291"/>
        <end position="384"/>
    </location>
</feature>
<dbReference type="RefSeq" id="WP_013168386.1">
    <property type="nucleotide sequence ID" value="NC_014217.1"/>
</dbReference>
<dbReference type="eggNOG" id="COG0154">
    <property type="taxonomic scope" value="Bacteria"/>
</dbReference>
<organism evidence="2 3">
    <name type="scientific">Ancylobacter novellus (strain ATCC 8093 / DSM 506 / JCM 20403 / CCM 1077 / IAM 12100 / NBRC 12443 / NCIMB 10456)</name>
    <name type="common">Starkeya novella</name>
    <dbReference type="NCBI Taxonomy" id="639283"/>
    <lineage>
        <taxon>Bacteria</taxon>
        <taxon>Pseudomonadati</taxon>
        <taxon>Pseudomonadota</taxon>
        <taxon>Alphaproteobacteria</taxon>
        <taxon>Hyphomicrobiales</taxon>
        <taxon>Xanthobacteraceae</taxon>
        <taxon>Ancylobacter</taxon>
    </lineage>
</organism>
<name>D7AA98_ANCN5</name>
<dbReference type="KEGG" id="sno:Snov_3613"/>
<evidence type="ECO:0000313" key="3">
    <source>
        <dbReference type="Proteomes" id="UP000006633"/>
    </source>
</evidence>
<feature type="domain" description="Amidase" evidence="1">
    <location>
        <begin position="30"/>
        <end position="200"/>
    </location>
</feature>
<dbReference type="Gene3D" id="3.90.1300.10">
    <property type="entry name" value="Amidase signature (AS) domain"/>
    <property type="match status" value="1"/>
</dbReference>
<keyword evidence="3" id="KW-1185">Reference proteome</keyword>
<dbReference type="PANTHER" id="PTHR46310">
    <property type="entry name" value="AMIDASE 1"/>
    <property type="match status" value="1"/>
</dbReference>
<reference evidence="2 3" key="1">
    <citation type="journal article" date="2012" name="Stand. Genomic Sci.">
        <title>Complete genome sequence of the facultatively chemolithoautotrophic and methylotrophic alpha Proteobacterium Starkeya novella type strain (ATCC 8093(T)).</title>
        <authorList>
            <person name="Kappler U."/>
            <person name="Davenport K."/>
            <person name="Beatson S."/>
            <person name="Lucas S."/>
            <person name="Lapidus A."/>
            <person name="Copeland A."/>
            <person name="Berry K.W."/>
            <person name="Glavina Del Rio T."/>
            <person name="Hammon N."/>
            <person name="Dalin E."/>
            <person name="Tice H."/>
            <person name="Pitluck S."/>
            <person name="Richardson P."/>
            <person name="Bruce D."/>
            <person name="Goodwin L.A."/>
            <person name="Han C."/>
            <person name="Tapia R."/>
            <person name="Detter J.C."/>
            <person name="Chang Y.J."/>
            <person name="Jeffries C.D."/>
            <person name="Land M."/>
            <person name="Hauser L."/>
            <person name="Kyrpides N.C."/>
            <person name="Goker M."/>
            <person name="Ivanova N."/>
            <person name="Klenk H.P."/>
            <person name="Woyke T."/>
        </authorList>
    </citation>
    <scope>NUCLEOTIDE SEQUENCE [LARGE SCALE GENOMIC DNA]</scope>
    <source>
        <strain evidence="3">ATCC 8093 / DSM 506 / JCM 20403 / CCM 1077 / IAM 12100 / NBRC 12443 / NCIMB 10456</strain>
    </source>
</reference>
<dbReference type="OrthoDB" id="9777859at2"/>
<dbReference type="InterPro" id="IPR023631">
    <property type="entry name" value="Amidase_dom"/>
</dbReference>
<proteinExistence type="predicted"/>
<evidence type="ECO:0000313" key="2">
    <source>
        <dbReference type="EMBL" id="ADH90885.1"/>
    </source>
</evidence>
<dbReference type="HOGENOM" id="CLU_009600_0_3_5"/>
<dbReference type="Pfam" id="PF01425">
    <property type="entry name" value="Amidase"/>
    <property type="match status" value="2"/>
</dbReference>
<accession>D7AA98</accession>
<dbReference type="PROSITE" id="PS00571">
    <property type="entry name" value="AMIDASES"/>
    <property type="match status" value="1"/>
</dbReference>
<dbReference type="NCBIfam" id="NF006169">
    <property type="entry name" value="PRK08310.1"/>
    <property type="match status" value="1"/>
</dbReference>